<dbReference type="PIRSF" id="PIRSF000443">
    <property type="entry name" value="Homoser_Ac_trans"/>
    <property type="match status" value="1"/>
</dbReference>
<dbReference type="InterPro" id="IPR008220">
    <property type="entry name" value="HAT_MetX-like"/>
</dbReference>
<dbReference type="OrthoDB" id="9800754at2"/>
<keyword evidence="1 4" id="KW-0808">Transferase</keyword>
<keyword evidence="5" id="KW-0378">Hydrolase</keyword>
<dbReference type="RefSeq" id="WP_139403561.1">
    <property type="nucleotide sequence ID" value="NZ_JACHEW010000008.1"/>
</dbReference>
<protein>
    <submittedName>
        <fullName evidence="5">Alpha/beta fold hydrolase</fullName>
    </submittedName>
    <submittedName>
        <fullName evidence="4">Homoserine O-acetyltransferase</fullName>
        <ecNumber evidence="4">2.3.1.31</ecNumber>
    </submittedName>
</protein>
<feature type="active site" evidence="2">
    <location>
        <position position="291"/>
    </location>
</feature>
<dbReference type="AlphaFoldDB" id="A0A5C4Y4V4"/>
<feature type="active site" description="Nucleophile" evidence="2">
    <location>
        <position position="159"/>
    </location>
</feature>
<evidence type="ECO:0000259" key="3">
    <source>
        <dbReference type="Pfam" id="PF00561"/>
    </source>
</evidence>
<accession>A0A5C4Y4V4</accession>
<keyword evidence="7" id="KW-1185">Reference proteome</keyword>
<dbReference type="Proteomes" id="UP000629870">
    <property type="component" value="Unassembled WGS sequence"/>
</dbReference>
<dbReference type="GO" id="GO:0016787">
    <property type="term" value="F:hydrolase activity"/>
    <property type="evidence" value="ECO:0007669"/>
    <property type="project" value="UniProtKB-KW"/>
</dbReference>
<sequence>MSETLRGAGLEAGAGPGEWVFSAQATFSGVDVPLRLGAQSWGTLNAARDNAVLVCHYYTGTMRAAGTNPDGTPGWWAALIGPGLPLDTDRFFVICMNTPSNVQARDSGIVTTGPDTPHPDGETWGPRFPDWDFGDLHAIQLGLMQALGVARWHAVAGPSLGGLQALQWAARTPELAPRVAAVAASPHVGPALRDAFTPLLRQVAQVGGLEEALRVITFFGLGADGLEALFRNADLGAYLAARSGTASLPHILDIARLVGTHDLAGVTPHPEMFAHWAASGLRLLTVNIAGDQFFPAAEMRGFAQASAAAGVNHTHLEFASGQGHLGCVNDTAAFAAQMHALLNAPATPVLAAAGAVGSELSGV</sequence>
<name>A0A5C4Y4V4_9DEIO</name>
<feature type="active site" evidence="2">
    <location>
        <position position="324"/>
    </location>
</feature>
<keyword evidence="4" id="KW-0012">Acyltransferase</keyword>
<dbReference type="Gene3D" id="3.40.50.1820">
    <property type="entry name" value="alpha/beta hydrolase"/>
    <property type="match status" value="1"/>
</dbReference>
<dbReference type="GO" id="GO:0004414">
    <property type="term" value="F:homoserine O-acetyltransferase activity"/>
    <property type="evidence" value="ECO:0007669"/>
    <property type="project" value="UniProtKB-EC"/>
</dbReference>
<dbReference type="EMBL" id="JACHEW010000008">
    <property type="protein sequence ID" value="MBB6016755.1"/>
    <property type="molecule type" value="Genomic_DNA"/>
</dbReference>
<gene>
    <name evidence="5" type="ORF">FHR04_11900</name>
    <name evidence="4" type="ORF">HNQ04_002009</name>
</gene>
<proteinExistence type="predicted"/>
<reference evidence="5 6" key="1">
    <citation type="submission" date="2019-06" db="EMBL/GenBank/DDBJ databases">
        <title>Genome sequence of Deinococcus radiopugnans ATCC 19172.</title>
        <authorList>
            <person name="Maclea K.S."/>
            <person name="Maynard C.R."/>
        </authorList>
    </citation>
    <scope>NUCLEOTIDE SEQUENCE [LARGE SCALE GENOMIC DNA]</scope>
    <source>
        <strain evidence="5 6">ATCC 19172</strain>
    </source>
</reference>
<reference evidence="4 7" key="2">
    <citation type="submission" date="2020-08" db="EMBL/GenBank/DDBJ databases">
        <title>Genomic Encyclopedia of Type Strains, Phase IV (KMG-IV): sequencing the most valuable type-strain genomes for metagenomic binning, comparative biology and taxonomic classification.</title>
        <authorList>
            <person name="Goeker M."/>
        </authorList>
    </citation>
    <scope>NUCLEOTIDE SEQUENCE [LARGE SCALE GENOMIC DNA]</scope>
    <source>
        <strain evidence="4 7">DSM 12027</strain>
    </source>
</reference>
<evidence type="ECO:0000256" key="1">
    <source>
        <dbReference type="ARBA" id="ARBA00022679"/>
    </source>
</evidence>
<dbReference type="Pfam" id="PF00561">
    <property type="entry name" value="Abhydrolase_1"/>
    <property type="match status" value="1"/>
</dbReference>
<dbReference type="GO" id="GO:0009086">
    <property type="term" value="P:methionine biosynthetic process"/>
    <property type="evidence" value="ECO:0007669"/>
    <property type="project" value="TreeGrafter"/>
</dbReference>
<dbReference type="InterPro" id="IPR000073">
    <property type="entry name" value="AB_hydrolase_1"/>
</dbReference>
<dbReference type="GO" id="GO:0009092">
    <property type="term" value="P:homoserine metabolic process"/>
    <property type="evidence" value="ECO:0007669"/>
    <property type="project" value="TreeGrafter"/>
</dbReference>
<dbReference type="EMBL" id="VDMO01000011">
    <property type="protein sequence ID" value="TNM70858.1"/>
    <property type="molecule type" value="Genomic_DNA"/>
</dbReference>
<evidence type="ECO:0000313" key="7">
    <source>
        <dbReference type="Proteomes" id="UP000629870"/>
    </source>
</evidence>
<evidence type="ECO:0000313" key="6">
    <source>
        <dbReference type="Proteomes" id="UP000313988"/>
    </source>
</evidence>
<dbReference type="PANTHER" id="PTHR32268">
    <property type="entry name" value="HOMOSERINE O-ACETYLTRANSFERASE"/>
    <property type="match status" value="1"/>
</dbReference>
<organism evidence="5 6">
    <name type="scientific">Deinococcus radiopugnans ATCC 19172</name>
    <dbReference type="NCBI Taxonomy" id="585398"/>
    <lineage>
        <taxon>Bacteria</taxon>
        <taxon>Thermotogati</taxon>
        <taxon>Deinococcota</taxon>
        <taxon>Deinococci</taxon>
        <taxon>Deinococcales</taxon>
        <taxon>Deinococcaceae</taxon>
        <taxon>Deinococcus</taxon>
    </lineage>
</organism>
<evidence type="ECO:0000313" key="5">
    <source>
        <dbReference type="EMBL" id="TNM70858.1"/>
    </source>
</evidence>
<dbReference type="InterPro" id="IPR029058">
    <property type="entry name" value="AB_hydrolase_fold"/>
</dbReference>
<dbReference type="Proteomes" id="UP000313988">
    <property type="component" value="Unassembled WGS sequence"/>
</dbReference>
<dbReference type="SUPFAM" id="SSF53474">
    <property type="entry name" value="alpha/beta-Hydrolases"/>
    <property type="match status" value="1"/>
</dbReference>
<evidence type="ECO:0000256" key="2">
    <source>
        <dbReference type="PIRSR" id="PIRSR000443-1"/>
    </source>
</evidence>
<evidence type="ECO:0000313" key="4">
    <source>
        <dbReference type="EMBL" id="MBB6016755.1"/>
    </source>
</evidence>
<dbReference type="PANTHER" id="PTHR32268:SF11">
    <property type="entry name" value="HOMOSERINE O-ACETYLTRANSFERASE"/>
    <property type="match status" value="1"/>
</dbReference>
<comment type="caution">
    <text evidence="5">The sequence shown here is derived from an EMBL/GenBank/DDBJ whole genome shotgun (WGS) entry which is preliminary data.</text>
</comment>
<feature type="domain" description="AB hydrolase-1" evidence="3">
    <location>
        <begin position="52"/>
        <end position="194"/>
    </location>
</feature>
<dbReference type="EC" id="2.3.1.31" evidence="4"/>